<reference evidence="1 2" key="1">
    <citation type="journal article" date="2022" name="Hortic Res">
        <title>A haplotype resolved chromosomal level avocado genome allows analysis of novel avocado genes.</title>
        <authorList>
            <person name="Nath O."/>
            <person name="Fletcher S.J."/>
            <person name="Hayward A."/>
            <person name="Shaw L.M."/>
            <person name="Masouleh A.K."/>
            <person name="Furtado A."/>
            <person name="Henry R.J."/>
            <person name="Mitter N."/>
        </authorList>
    </citation>
    <scope>NUCLEOTIDE SEQUENCE [LARGE SCALE GENOMIC DNA]</scope>
    <source>
        <strain evidence="2">cv. Hass</strain>
    </source>
</reference>
<dbReference type="EMBL" id="CM056809">
    <property type="protein sequence ID" value="KAJ8650777.1"/>
    <property type="molecule type" value="Genomic_DNA"/>
</dbReference>
<dbReference type="Proteomes" id="UP001234297">
    <property type="component" value="Chromosome 1"/>
</dbReference>
<evidence type="ECO:0000313" key="1">
    <source>
        <dbReference type="EMBL" id="KAJ8650777.1"/>
    </source>
</evidence>
<organism evidence="1 2">
    <name type="scientific">Persea americana</name>
    <name type="common">Avocado</name>
    <dbReference type="NCBI Taxonomy" id="3435"/>
    <lineage>
        <taxon>Eukaryota</taxon>
        <taxon>Viridiplantae</taxon>
        <taxon>Streptophyta</taxon>
        <taxon>Embryophyta</taxon>
        <taxon>Tracheophyta</taxon>
        <taxon>Spermatophyta</taxon>
        <taxon>Magnoliopsida</taxon>
        <taxon>Magnoliidae</taxon>
        <taxon>Laurales</taxon>
        <taxon>Lauraceae</taxon>
        <taxon>Persea</taxon>
    </lineage>
</organism>
<sequence>MASSAELKGRLETVEEIKSPADKFWAACKDVSKLMPIIYPDVFKSIEDIVGDCKSPGSTRFLQYIEGHPLGMCWRGLTA</sequence>
<protein>
    <submittedName>
        <fullName evidence="1">Uncharacterized protein</fullName>
    </submittedName>
</protein>
<comment type="caution">
    <text evidence="1">The sequence shown here is derived from an EMBL/GenBank/DDBJ whole genome shotgun (WGS) entry which is preliminary data.</text>
</comment>
<keyword evidence="2" id="KW-1185">Reference proteome</keyword>
<name>A0ACC2N1Q0_PERAE</name>
<accession>A0ACC2N1Q0</accession>
<evidence type="ECO:0000313" key="2">
    <source>
        <dbReference type="Proteomes" id="UP001234297"/>
    </source>
</evidence>
<proteinExistence type="predicted"/>
<gene>
    <name evidence="1" type="ORF">MRB53_003800</name>
</gene>